<name>A0A6J4U6W9_9BACT</name>
<reference evidence="1" key="1">
    <citation type="submission" date="2020-02" db="EMBL/GenBank/DDBJ databases">
        <authorList>
            <person name="Meier V. D."/>
        </authorList>
    </citation>
    <scope>NUCLEOTIDE SEQUENCE</scope>
    <source>
        <strain evidence="1">AVDCRST_MAG88</strain>
    </source>
</reference>
<dbReference type="AlphaFoldDB" id="A0A6J4U6W9"/>
<gene>
    <name evidence="1" type="ORF">AVDCRST_MAG88-106</name>
</gene>
<sequence length="132" mass="14831">MDEREAWCRRLREEQRLIERLRLASFRLEAAQEERTWAIVSAHQQGLAIRRIAAAAGLSATRVHQLLTATAPAGIPAWLSRLREPGGSPARRARAPCRRRTPPCVSTSLRRSWRCGGASTGWSRRHAASPSW</sequence>
<proteinExistence type="predicted"/>
<evidence type="ECO:0000313" key="1">
    <source>
        <dbReference type="EMBL" id="CAA9542224.1"/>
    </source>
</evidence>
<protein>
    <submittedName>
        <fullName evidence="1">Uncharacterized protein</fullName>
    </submittedName>
</protein>
<dbReference type="EMBL" id="CADCWM010000037">
    <property type="protein sequence ID" value="CAA9542224.1"/>
    <property type="molecule type" value="Genomic_DNA"/>
</dbReference>
<accession>A0A6J4U6W9</accession>
<organism evidence="1">
    <name type="scientific">uncultured Thermomicrobiales bacterium</name>
    <dbReference type="NCBI Taxonomy" id="1645740"/>
    <lineage>
        <taxon>Bacteria</taxon>
        <taxon>Pseudomonadati</taxon>
        <taxon>Thermomicrobiota</taxon>
        <taxon>Thermomicrobia</taxon>
        <taxon>Thermomicrobiales</taxon>
        <taxon>environmental samples</taxon>
    </lineage>
</organism>